<evidence type="ECO:0008006" key="4">
    <source>
        <dbReference type="Google" id="ProtNLM"/>
    </source>
</evidence>
<evidence type="ECO:0000256" key="1">
    <source>
        <dbReference type="SAM" id="SignalP"/>
    </source>
</evidence>
<feature type="chain" id="PRO_5042567469" description="Adhesin" evidence="1">
    <location>
        <begin position="19"/>
        <end position="328"/>
    </location>
</feature>
<dbReference type="AlphaFoldDB" id="A0AAJ5BGI7"/>
<protein>
    <recommendedName>
        <fullName evidence="4">Adhesin</fullName>
    </recommendedName>
</protein>
<name>A0AAJ5BGI7_9GAMM</name>
<comment type="caution">
    <text evidence="2">The sequence shown here is derived from an EMBL/GenBank/DDBJ whole genome shotgun (WGS) entry which is preliminary data.</text>
</comment>
<evidence type="ECO:0000313" key="2">
    <source>
        <dbReference type="EMBL" id="SFC45033.1"/>
    </source>
</evidence>
<evidence type="ECO:0000313" key="3">
    <source>
        <dbReference type="Proteomes" id="UP000226420"/>
    </source>
</evidence>
<keyword evidence="1" id="KW-0732">Signal</keyword>
<feature type="signal peptide" evidence="1">
    <location>
        <begin position="1"/>
        <end position="18"/>
    </location>
</feature>
<dbReference type="EMBL" id="FOLW01000002">
    <property type="protein sequence ID" value="SFC45033.1"/>
    <property type="molecule type" value="Genomic_DNA"/>
</dbReference>
<reference evidence="2 3" key="1">
    <citation type="submission" date="2016-10" db="EMBL/GenBank/DDBJ databases">
        <authorList>
            <person name="Varghese N."/>
            <person name="Submissions S."/>
        </authorList>
    </citation>
    <scope>NUCLEOTIDE SEQUENCE [LARGE SCALE GENOMIC DNA]</scope>
    <source>
        <strain evidence="2 3">DSM 5563</strain>
    </source>
</reference>
<sequence length="328" mass="36146">MKYLYSFFALLLISPNSAYSIQLAGMPHNVISGVSNCLMTNTGSDTWQASFTANWALMGSIPPDRDWGVRTGRGFLIFQYDKNGTPIKAYFPPDNIKMNGHAPIGSNYGTYTNGNGYLTYGYNYSPEWNIYDPYTADVVINVKDANVAIVALYPTNVYSSGIIYDQVGAVYFAASQATQTCQLMDNPNKPPAIVNLTMNAPDWDLGEIAAGKQQKVMTNAADRLCISYLSTESAGKDFIVTATNANGIVNNRFVLKHNLNPTSLLPYTLTLDNMGKQILLPNINNSSIRFEDSGNQTCFTPTFDLYGNEDQELGDYSDVINYEIVTKS</sequence>
<dbReference type="RefSeq" id="WP_047780743.1">
    <property type="nucleotide sequence ID" value="NZ_FOLW01000002.1"/>
</dbReference>
<gene>
    <name evidence="2" type="ORF">SAMN02745723_102387</name>
</gene>
<organism evidence="2 3">
    <name type="scientific">Pragia fontium DSM 5563 = ATCC 49100</name>
    <dbReference type="NCBI Taxonomy" id="1122977"/>
    <lineage>
        <taxon>Bacteria</taxon>
        <taxon>Pseudomonadati</taxon>
        <taxon>Pseudomonadota</taxon>
        <taxon>Gammaproteobacteria</taxon>
        <taxon>Enterobacterales</taxon>
        <taxon>Budviciaceae</taxon>
        <taxon>Pragia</taxon>
    </lineage>
</organism>
<dbReference type="Proteomes" id="UP000226420">
    <property type="component" value="Unassembled WGS sequence"/>
</dbReference>
<proteinExistence type="predicted"/>
<accession>A0AAJ5BGI7</accession>